<feature type="region of interest" description="Disordered" evidence="1">
    <location>
        <begin position="24"/>
        <end position="50"/>
    </location>
</feature>
<proteinExistence type="predicted"/>
<protein>
    <submittedName>
        <fullName evidence="2">Uncharacterized protein</fullName>
    </submittedName>
</protein>
<organism evidence="2 3">
    <name type="scientific">Psilocybe cf. subviscida</name>
    <dbReference type="NCBI Taxonomy" id="2480587"/>
    <lineage>
        <taxon>Eukaryota</taxon>
        <taxon>Fungi</taxon>
        <taxon>Dikarya</taxon>
        <taxon>Basidiomycota</taxon>
        <taxon>Agaricomycotina</taxon>
        <taxon>Agaricomycetes</taxon>
        <taxon>Agaricomycetidae</taxon>
        <taxon>Agaricales</taxon>
        <taxon>Agaricineae</taxon>
        <taxon>Strophariaceae</taxon>
        <taxon>Psilocybe</taxon>
    </lineage>
</organism>
<evidence type="ECO:0000313" key="2">
    <source>
        <dbReference type="EMBL" id="KAF5323299.1"/>
    </source>
</evidence>
<dbReference type="AlphaFoldDB" id="A0A8H5BH66"/>
<gene>
    <name evidence="2" type="ORF">D9619_013536</name>
</gene>
<dbReference type="EMBL" id="JAACJJ010000019">
    <property type="protein sequence ID" value="KAF5323299.1"/>
    <property type="molecule type" value="Genomic_DNA"/>
</dbReference>
<dbReference type="Proteomes" id="UP000567179">
    <property type="component" value="Unassembled WGS sequence"/>
</dbReference>
<comment type="caution">
    <text evidence="2">The sequence shown here is derived from an EMBL/GenBank/DDBJ whole genome shotgun (WGS) entry which is preliminary data.</text>
</comment>
<evidence type="ECO:0000313" key="3">
    <source>
        <dbReference type="Proteomes" id="UP000567179"/>
    </source>
</evidence>
<accession>A0A8H5BH66</accession>
<feature type="region of interest" description="Disordered" evidence="1">
    <location>
        <begin position="62"/>
        <end position="83"/>
    </location>
</feature>
<reference evidence="2 3" key="1">
    <citation type="journal article" date="2020" name="ISME J.">
        <title>Uncovering the hidden diversity of litter-decomposition mechanisms in mushroom-forming fungi.</title>
        <authorList>
            <person name="Floudas D."/>
            <person name="Bentzer J."/>
            <person name="Ahren D."/>
            <person name="Johansson T."/>
            <person name="Persson P."/>
            <person name="Tunlid A."/>
        </authorList>
    </citation>
    <scope>NUCLEOTIDE SEQUENCE [LARGE SCALE GENOMIC DNA]</scope>
    <source>
        <strain evidence="2 3">CBS 101986</strain>
    </source>
</reference>
<feature type="compositionally biased region" description="Polar residues" evidence="1">
    <location>
        <begin position="24"/>
        <end position="40"/>
    </location>
</feature>
<keyword evidence="3" id="KW-1185">Reference proteome</keyword>
<sequence>MRTREPRAQSTRARLLSTTTAYLNYPASTLSREPSRSPNPTGHDATTTAQAQAFASTITAREPWPHFQHPRALTPSLPPTRPRREVTMEHGYALSHESLLSRARSSAYRTTWRARRFVNPTTHDR</sequence>
<evidence type="ECO:0000256" key="1">
    <source>
        <dbReference type="SAM" id="MobiDB-lite"/>
    </source>
</evidence>
<name>A0A8H5BH66_9AGAR</name>